<keyword evidence="4 10" id="KW-0227">DNA damage</keyword>
<keyword evidence="10" id="KW-0456">Lyase</keyword>
<evidence type="ECO:0000256" key="3">
    <source>
        <dbReference type="ARBA" id="ARBA00022723"/>
    </source>
</evidence>
<keyword evidence="12" id="KW-0540">Nuclease</keyword>
<keyword evidence="7" id="KW-0411">Iron-sulfur</keyword>
<evidence type="ECO:0000256" key="4">
    <source>
        <dbReference type="ARBA" id="ARBA00022763"/>
    </source>
</evidence>
<keyword evidence="3" id="KW-0479">Metal-binding</keyword>
<comment type="cofactor">
    <cofactor evidence="10">
        <name>[4Fe-4S] cluster</name>
        <dbReference type="ChEBI" id="CHEBI:49883"/>
    </cofactor>
    <text evidence="10">Binds 1 [4Fe-4S] cluster.</text>
</comment>
<keyword evidence="8 10" id="KW-0234">DNA repair</keyword>
<dbReference type="Gene3D" id="1.10.340.30">
    <property type="entry name" value="Hypothetical protein, domain 2"/>
    <property type="match status" value="1"/>
</dbReference>
<evidence type="ECO:0000256" key="6">
    <source>
        <dbReference type="ARBA" id="ARBA00023004"/>
    </source>
</evidence>
<dbReference type="STRING" id="1802727.A2937_02440"/>
<comment type="similarity">
    <text evidence="1 10">Belongs to the Nth/MutY family.</text>
</comment>
<evidence type="ECO:0000259" key="11">
    <source>
        <dbReference type="SMART" id="SM00478"/>
    </source>
</evidence>
<dbReference type="GO" id="GO:0006285">
    <property type="term" value="P:base-excision repair, AP site formation"/>
    <property type="evidence" value="ECO:0007669"/>
    <property type="project" value="TreeGrafter"/>
</dbReference>
<dbReference type="NCBIfam" id="TIGR01083">
    <property type="entry name" value="nth"/>
    <property type="match status" value="1"/>
</dbReference>
<dbReference type="PROSITE" id="PS01155">
    <property type="entry name" value="ENDONUCLEASE_III_2"/>
    <property type="match status" value="1"/>
</dbReference>
<dbReference type="GO" id="GO:0046872">
    <property type="term" value="F:metal ion binding"/>
    <property type="evidence" value="ECO:0007669"/>
    <property type="project" value="UniProtKB-KW"/>
</dbReference>
<keyword evidence="6" id="KW-0408">Iron</keyword>
<gene>
    <name evidence="10" type="primary">nth</name>
    <name evidence="12" type="ORF">A2937_02440</name>
</gene>
<dbReference type="InterPro" id="IPR011257">
    <property type="entry name" value="DNA_glycosylase"/>
</dbReference>
<dbReference type="GO" id="GO:0140078">
    <property type="term" value="F:class I DNA-(apurinic or apyrimidinic site) endonuclease activity"/>
    <property type="evidence" value="ECO:0007669"/>
    <property type="project" value="UniProtKB-EC"/>
</dbReference>
<dbReference type="FunFam" id="1.10.340.30:FF:000001">
    <property type="entry name" value="Endonuclease III"/>
    <property type="match status" value="1"/>
</dbReference>
<reference evidence="12 13" key="1">
    <citation type="journal article" date="2016" name="Nat. Commun.">
        <title>Thousands of microbial genomes shed light on interconnected biogeochemical processes in an aquifer system.</title>
        <authorList>
            <person name="Anantharaman K."/>
            <person name="Brown C.T."/>
            <person name="Hug L.A."/>
            <person name="Sharon I."/>
            <person name="Castelle C.J."/>
            <person name="Probst A.J."/>
            <person name="Thomas B.C."/>
            <person name="Singh A."/>
            <person name="Wilkins M.J."/>
            <person name="Karaoz U."/>
            <person name="Brodie E.L."/>
            <person name="Williams K.H."/>
            <person name="Hubbard S.S."/>
            <person name="Banfield J.F."/>
        </authorList>
    </citation>
    <scope>NUCLEOTIDE SEQUENCE [LARGE SCALE GENOMIC DNA]</scope>
</reference>
<name>A0A1G2SGX1_9BACT</name>
<comment type="caution">
    <text evidence="10">Lacks conserved residue(s) required for the propagation of feature annotation.</text>
</comment>
<dbReference type="Proteomes" id="UP000177987">
    <property type="component" value="Unassembled WGS sequence"/>
</dbReference>
<sequence length="208" mass="23831">MQSDIKKERAKNILAVLKKLFPKAGMMLHYDNNWELLVSVVLSAQCTDKKVNEVTEKLFKKYRTLDDYVHASPKEFERDIYSTGFYKNKTKNILAAAKMLKENFGGKVPNTMEEILMLPGVARKTANVVLGNAYGVVEGIAVDTHVRRIANILGLTKSNNPVVIERDLMALIPKKDWFKTTYLFIEYGRKYCPAKRHDHARCPLAKFY</sequence>
<dbReference type="PIRSF" id="PIRSF001435">
    <property type="entry name" value="Nth"/>
    <property type="match status" value="1"/>
</dbReference>
<dbReference type="GO" id="GO:0003677">
    <property type="term" value="F:DNA binding"/>
    <property type="evidence" value="ECO:0007669"/>
    <property type="project" value="UniProtKB-UniRule"/>
</dbReference>
<evidence type="ECO:0000256" key="10">
    <source>
        <dbReference type="HAMAP-Rule" id="MF_00942"/>
    </source>
</evidence>
<dbReference type="InterPro" id="IPR003265">
    <property type="entry name" value="HhH-GPD_domain"/>
</dbReference>
<comment type="caution">
    <text evidence="12">The sequence shown here is derived from an EMBL/GenBank/DDBJ whole genome shotgun (WGS) entry which is preliminary data.</text>
</comment>
<dbReference type="AlphaFoldDB" id="A0A1G2SGX1"/>
<evidence type="ECO:0000313" key="12">
    <source>
        <dbReference type="EMBL" id="OHA84028.1"/>
    </source>
</evidence>
<keyword evidence="10" id="KW-0238">DNA-binding</keyword>
<evidence type="ECO:0000256" key="1">
    <source>
        <dbReference type="ARBA" id="ARBA00008343"/>
    </source>
</evidence>
<dbReference type="CDD" id="cd00056">
    <property type="entry name" value="ENDO3c"/>
    <property type="match status" value="1"/>
</dbReference>
<comment type="catalytic activity">
    <reaction evidence="10">
        <text>2'-deoxyribonucleotide-(2'-deoxyribose 5'-phosphate)-2'-deoxyribonucleotide-DNA = a 3'-end 2'-deoxyribonucleotide-(2,3-dehydro-2,3-deoxyribose 5'-phosphate)-DNA + a 5'-end 5'-phospho-2'-deoxyribonucleoside-DNA + H(+)</text>
        <dbReference type="Rhea" id="RHEA:66592"/>
        <dbReference type="Rhea" id="RHEA-COMP:13180"/>
        <dbReference type="Rhea" id="RHEA-COMP:16897"/>
        <dbReference type="Rhea" id="RHEA-COMP:17067"/>
        <dbReference type="ChEBI" id="CHEBI:15378"/>
        <dbReference type="ChEBI" id="CHEBI:136412"/>
        <dbReference type="ChEBI" id="CHEBI:157695"/>
        <dbReference type="ChEBI" id="CHEBI:167181"/>
        <dbReference type="EC" id="4.2.99.18"/>
    </reaction>
</comment>
<dbReference type="GO" id="GO:0019104">
    <property type="term" value="F:DNA N-glycosylase activity"/>
    <property type="evidence" value="ECO:0007669"/>
    <property type="project" value="UniProtKB-UniRule"/>
</dbReference>
<keyword evidence="12" id="KW-0255">Endonuclease</keyword>
<dbReference type="InterPro" id="IPR004036">
    <property type="entry name" value="Endonuclease-III-like_CS2"/>
</dbReference>
<dbReference type="PANTHER" id="PTHR10359:SF18">
    <property type="entry name" value="ENDONUCLEASE III"/>
    <property type="match status" value="1"/>
</dbReference>
<dbReference type="InterPro" id="IPR005759">
    <property type="entry name" value="Nth"/>
</dbReference>
<dbReference type="InterPro" id="IPR023170">
    <property type="entry name" value="HhH_base_excis_C"/>
</dbReference>
<evidence type="ECO:0000256" key="7">
    <source>
        <dbReference type="ARBA" id="ARBA00023014"/>
    </source>
</evidence>
<dbReference type="PANTHER" id="PTHR10359">
    <property type="entry name" value="A/G-SPECIFIC ADENINE GLYCOSYLASE/ENDONUCLEASE III"/>
    <property type="match status" value="1"/>
</dbReference>
<evidence type="ECO:0000313" key="13">
    <source>
        <dbReference type="Proteomes" id="UP000177987"/>
    </source>
</evidence>
<dbReference type="SMART" id="SM00478">
    <property type="entry name" value="ENDO3c"/>
    <property type="match status" value="1"/>
</dbReference>
<evidence type="ECO:0000256" key="5">
    <source>
        <dbReference type="ARBA" id="ARBA00022801"/>
    </source>
</evidence>
<evidence type="ECO:0000256" key="8">
    <source>
        <dbReference type="ARBA" id="ARBA00023204"/>
    </source>
</evidence>
<evidence type="ECO:0000256" key="2">
    <source>
        <dbReference type="ARBA" id="ARBA00022485"/>
    </source>
</evidence>
<keyword evidence="9 10" id="KW-0326">Glycosidase</keyword>
<evidence type="ECO:0000256" key="9">
    <source>
        <dbReference type="ARBA" id="ARBA00023295"/>
    </source>
</evidence>
<comment type="function">
    <text evidence="10">DNA repair enzyme that has both DNA N-glycosylase activity and AP-lyase activity. The DNA N-glycosylase activity releases various damaged pyrimidines from DNA by cleaving the N-glycosidic bond, leaving an AP (apurinic/apyrimidinic) site. The AP-lyase activity cleaves the phosphodiester bond 3' to the AP site by a beta-elimination, leaving a 3'-terminal unsaturated sugar and a product with a terminal 5'-phosphate.</text>
</comment>
<dbReference type="EMBL" id="MHUW01000007">
    <property type="protein sequence ID" value="OHA84028.1"/>
    <property type="molecule type" value="Genomic_DNA"/>
</dbReference>
<accession>A0A1G2SGX1</accession>
<keyword evidence="5 10" id="KW-0378">Hydrolase</keyword>
<proteinExistence type="inferred from homology"/>
<protein>
    <recommendedName>
        <fullName evidence="10">Endonuclease III</fullName>
        <ecNumber evidence="10">4.2.99.18</ecNumber>
    </recommendedName>
    <alternativeName>
        <fullName evidence="10">DNA-(apurinic or apyrimidinic site) lyase</fullName>
    </alternativeName>
</protein>
<dbReference type="GO" id="GO:0051539">
    <property type="term" value="F:4 iron, 4 sulfur cluster binding"/>
    <property type="evidence" value="ECO:0007669"/>
    <property type="project" value="UniProtKB-KW"/>
</dbReference>
<dbReference type="HAMAP" id="MF_00942">
    <property type="entry name" value="Nth"/>
    <property type="match status" value="1"/>
</dbReference>
<dbReference type="EC" id="4.2.99.18" evidence="10"/>
<organism evidence="12 13">
    <name type="scientific">Candidatus Yonathbacteria bacterium RIFCSPLOWO2_01_FULL_47_33b</name>
    <dbReference type="NCBI Taxonomy" id="1802727"/>
    <lineage>
        <taxon>Bacteria</taxon>
        <taxon>Candidatus Yonathiibacteriota</taxon>
    </lineage>
</organism>
<dbReference type="Pfam" id="PF00730">
    <property type="entry name" value="HhH-GPD"/>
    <property type="match status" value="1"/>
</dbReference>
<keyword evidence="2" id="KW-0004">4Fe-4S</keyword>
<dbReference type="SUPFAM" id="SSF48150">
    <property type="entry name" value="DNA-glycosylase"/>
    <property type="match status" value="1"/>
</dbReference>
<dbReference type="Gene3D" id="1.10.1670.10">
    <property type="entry name" value="Helix-hairpin-Helix base-excision DNA repair enzymes (C-terminal)"/>
    <property type="match status" value="1"/>
</dbReference>
<feature type="domain" description="HhH-GPD" evidence="11">
    <location>
        <begin position="42"/>
        <end position="190"/>
    </location>
</feature>